<feature type="domain" description="Prephenate/arogenate dehydrogenase" evidence="4">
    <location>
        <begin position="4"/>
        <end position="294"/>
    </location>
</feature>
<organism evidence="5 6">
    <name type="scientific">Streptococcus panodentis</name>
    <dbReference type="NCBI Taxonomy" id="1581472"/>
    <lineage>
        <taxon>Bacteria</taxon>
        <taxon>Bacillati</taxon>
        <taxon>Bacillota</taxon>
        <taxon>Bacilli</taxon>
        <taxon>Lactobacillales</taxon>
        <taxon>Streptococcaceae</taxon>
        <taxon>Streptococcus</taxon>
    </lineage>
</organism>
<keyword evidence="6" id="KW-1185">Reference proteome</keyword>
<dbReference type="EMBL" id="QFAY01000029">
    <property type="protein sequence ID" value="MBP2621956.1"/>
    <property type="molecule type" value="Genomic_DNA"/>
</dbReference>
<evidence type="ECO:0000256" key="2">
    <source>
        <dbReference type="ARBA" id="ARBA00023002"/>
    </source>
</evidence>
<dbReference type="PANTHER" id="PTHR21363">
    <property type="entry name" value="PREPHENATE DEHYDROGENASE"/>
    <property type="match status" value="1"/>
</dbReference>
<evidence type="ECO:0000259" key="4">
    <source>
        <dbReference type="PROSITE" id="PS51176"/>
    </source>
</evidence>
<dbReference type="NCBIfam" id="NF005105">
    <property type="entry name" value="PRK06545.1-3"/>
    <property type="match status" value="1"/>
</dbReference>
<proteinExistence type="inferred from homology"/>
<evidence type="ECO:0000313" key="5">
    <source>
        <dbReference type="EMBL" id="MBP2621956.1"/>
    </source>
</evidence>
<dbReference type="InterPro" id="IPR036291">
    <property type="entry name" value="NAD(P)-bd_dom_sf"/>
</dbReference>
<dbReference type="Gene3D" id="1.10.3660.10">
    <property type="entry name" value="6-phosphogluconate dehydrogenase C-terminal like domain"/>
    <property type="match status" value="1"/>
</dbReference>
<dbReference type="InterPro" id="IPR046825">
    <property type="entry name" value="PDH_C"/>
</dbReference>
<dbReference type="SUPFAM" id="SSF51735">
    <property type="entry name" value="NAD(P)-binding Rossmann-fold domains"/>
    <property type="match status" value="1"/>
</dbReference>
<sequence>MEKKRVYIAGLGLIGASLALGIRRDHPEVEILGYNRSEESRRIALERGMVDRATADFAAWAPLADVIILAVPIQQTIDFIRELAGLDLKENVLISDAGSTKAEIVAAAEDFLQARPVRFVGAHPMAGSHKTGAASADVNIFENAYYIFTPSSLTKPGTTEELQDLLSGLHARFIEIDAAEHDRVTSQVSHFPHILASSLMEQAAAYSQEHALTQSFAAGGFRDMTRIAESEPGMWTSILLTNPEPILERLEDFKEHLDRVADALRSKDQDRIWNFFEEGRRVRKQMEIHKRAGVDSFYDIFINVPDEEDAILGILELLRGTSVVNIRINEENREDINGILQITFKNREDLEKSAKIVRENTDYQVFLDE</sequence>
<comment type="caution">
    <text evidence="5">The sequence shown here is derived from an EMBL/GenBank/DDBJ whole genome shotgun (WGS) entry which is preliminary data.</text>
</comment>
<evidence type="ECO:0000256" key="1">
    <source>
        <dbReference type="ARBA" id="ARBA00007964"/>
    </source>
</evidence>
<accession>A0ABS5B0B3</accession>
<dbReference type="InterPro" id="IPR050812">
    <property type="entry name" value="Preph/Arog_dehydrog"/>
</dbReference>
<dbReference type="InterPro" id="IPR003099">
    <property type="entry name" value="Prephen_DH"/>
</dbReference>
<evidence type="ECO:0000313" key="6">
    <source>
        <dbReference type="Proteomes" id="UP001519349"/>
    </source>
</evidence>
<dbReference type="PANTHER" id="PTHR21363:SF0">
    <property type="entry name" value="PREPHENATE DEHYDROGENASE [NADP(+)]"/>
    <property type="match status" value="1"/>
</dbReference>
<dbReference type="Gene3D" id="3.40.50.720">
    <property type="entry name" value="NAD(P)-binding Rossmann-like Domain"/>
    <property type="match status" value="1"/>
</dbReference>
<protein>
    <submittedName>
        <fullName evidence="5">Prephenate dehydrogenase</fullName>
    </submittedName>
</protein>
<dbReference type="Pfam" id="PF20463">
    <property type="entry name" value="PDH_C"/>
    <property type="match status" value="1"/>
</dbReference>
<gene>
    <name evidence="5" type="ORF">DHL47_11640</name>
</gene>
<comment type="pathway">
    <text evidence="3">Amino-acid biosynthesis.</text>
</comment>
<reference evidence="5 6" key="1">
    <citation type="submission" date="2018-05" db="EMBL/GenBank/DDBJ databases">
        <title>Draft genome sequence of Streptococcus panodentis CCUG 70867T.</title>
        <authorList>
            <person name="Salva-Serra F."/>
            <person name="Mendez V."/>
            <person name="Jaen-Luchoro D."/>
            <person name="Gonzales-Siles L."/>
            <person name="Karlsson R."/>
            <person name="Engstrom-Jakobsson H."/>
            <person name="Busquets A."/>
            <person name="Gomila M."/>
            <person name="Pineiro-Iglesias B."/>
            <person name="Bennasar-Figueras A."/>
            <person name="Seeger M."/>
            <person name="Moore E."/>
        </authorList>
    </citation>
    <scope>NUCLEOTIDE SEQUENCE [LARGE SCALE GENOMIC DNA]</scope>
    <source>
        <strain evidence="5 6">CCUG 70867</strain>
    </source>
</reference>
<dbReference type="Pfam" id="PF02153">
    <property type="entry name" value="PDH_N"/>
    <property type="match status" value="1"/>
</dbReference>
<dbReference type="Proteomes" id="UP001519349">
    <property type="component" value="Unassembled WGS sequence"/>
</dbReference>
<dbReference type="InterPro" id="IPR008927">
    <property type="entry name" value="6-PGluconate_DH-like_C_sf"/>
</dbReference>
<comment type="similarity">
    <text evidence="1">Belongs to the prephenate/arogenate dehydrogenase family.</text>
</comment>
<dbReference type="InterPro" id="IPR046826">
    <property type="entry name" value="PDH_N"/>
</dbReference>
<evidence type="ECO:0000256" key="3">
    <source>
        <dbReference type="ARBA" id="ARBA00029440"/>
    </source>
</evidence>
<dbReference type="SUPFAM" id="SSF48179">
    <property type="entry name" value="6-phosphogluconate dehydrogenase C-terminal domain-like"/>
    <property type="match status" value="1"/>
</dbReference>
<dbReference type="RefSeq" id="WP_209551958.1">
    <property type="nucleotide sequence ID" value="NZ_QFAY01000029.1"/>
</dbReference>
<dbReference type="PROSITE" id="PS51176">
    <property type="entry name" value="PDH_ADH"/>
    <property type="match status" value="1"/>
</dbReference>
<keyword evidence="2" id="KW-0560">Oxidoreductase</keyword>
<name>A0ABS5B0B3_9STRE</name>